<organism evidence="2 3">
    <name type="scientific">Aeribacillus composti</name>
    <dbReference type="NCBI Taxonomy" id="1868734"/>
    <lineage>
        <taxon>Bacteria</taxon>
        <taxon>Bacillati</taxon>
        <taxon>Bacillota</taxon>
        <taxon>Bacilli</taxon>
        <taxon>Bacillales</taxon>
        <taxon>Bacillaceae</taxon>
        <taxon>Aeribacillus</taxon>
    </lineage>
</organism>
<keyword evidence="1" id="KW-0472">Membrane</keyword>
<dbReference type="Proteomes" id="UP001303701">
    <property type="component" value="Chromosome"/>
</dbReference>
<evidence type="ECO:0000313" key="3">
    <source>
        <dbReference type="Proteomes" id="UP001303701"/>
    </source>
</evidence>
<feature type="transmembrane region" description="Helical" evidence="1">
    <location>
        <begin position="6"/>
        <end position="27"/>
    </location>
</feature>
<reference evidence="2 3" key="1">
    <citation type="submission" date="2023-09" db="EMBL/GenBank/DDBJ databases">
        <title>Different Types of Thermotolerant Ring-Cleaving Dioxygenases derived from Aeribacillus composti HB-1 applied for multiple aromatic hydrocarbons removal.</title>
        <authorList>
            <person name="Cao L."/>
            <person name="Li M."/>
            <person name="Ma T."/>
        </authorList>
    </citation>
    <scope>NUCLEOTIDE SEQUENCE [LARGE SCALE GENOMIC DNA]</scope>
    <source>
        <strain evidence="2 3">HB-1</strain>
    </source>
</reference>
<dbReference type="EMBL" id="CP134501">
    <property type="protein sequence ID" value="WNF34481.1"/>
    <property type="molecule type" value="Genomic_DNA"/>
</dbReference>
<keyword evidence="3" id="KW-1185">Reference proteome</keyword>
<accession>A0ABY9WE97</accession>
<gene>
    <name evidence="2" type="ORF">RI196_07465</name>
</gene>
<dbReference type="InterPro" id="IPR017259">
    <property type="entry name" value="UCP037672"/>
</dbReference>
<keyword evidence="1" id="KW-0812">Transmembrane</keyword>
<proteinExistence type="predicted"/>
<feature type="transmembrane region" description="Helical" evidence="1">
    <location>
        <begin position="86"/>
        <end position="102"/>
    </location>
</feature>
<dbReference type="GeneID" id="301125799"/>
<feature type="transmembrane region" description="Helical" evidence="1">
    <location>
        <begin position="114"/>
        <end position="137"/>
    </location>
</feature>
<evidence type="ECO:0000256" key="1">
    <source>
        <dbReference type="SAM" id="Phobius"/>
    </source>
</evidence>
<dbReference type="Pfam" id="PF12650">
    <property type="entry name" value="DUF3784"/>
    <property type="match status" value="1"/>
</dbReference>
<sequence>MSTDTIVFLITMGFTLIIHGGLTYLVVKKQDYSLISGFYNRPEEEQQRLIENGYPQAIGRLLLYTFIILFISVILALFQIPYGFEIGMLLFLIVLLGGSIYVQKYELKHKRKKYYWITGIIAAIVIIFVIVLGYLGLEEHDVIINDRQLKVTGLYGVEWPIDEIDRVKLLDELPDVVAKSNGFAAFNRLKGSFRLKEPYGGGGKLFVYKGRAPYVYIEKDDDYIILNQKDGSETQKLYDKLLEKISE</sequence>
<dbReference type="RefSeq" id="WP_311067177.1">
    <property type="nucleotide sequence ID" value="NZ_CP134501.1"/>
</dbReference>
<feature type="transmembrane region" description="Helical" evidence="1">
    <location>
        <begin position="61"/>
        <end position="80"/>
    </location>
</feature>
<name>A0ABY9WE97_9BACI</name>
<protein>
    <submittedName>
        <fullName evidence="2">DUF3784 domain-containing protein</fullName>
    </submittedName>
</protein>
<keyword evidence="1" id="KW-1133">Transmembrane helix</keyword>
<evidence type="ECO:0000313" key="2">
    <source>
        <dbReference type="EMBL" id="WNF34481.1"/>
    </source>
</evidence>